<keyword evidence="2" id="KW-0547">Nucleotide-binding</keyword>
<keyword evidence="3" id="KW-0975">Bacterial flagellum</keyword>
<sequence>MNDAAPSANHAEDLHGVLLRNPARIVGLLHRLRLHRSLLSIRFEGRADWHTSMIVAVDAAHGRLHLDAPASTPMPMPPPGTRIAVRGRLDGGDLRFGCRYTGTILIEGIESLAAAIPEEVFVLERRTAFRLNLPPRLGLPPSAIGREHPTHPTRLLDVSVSGAGAIVTPMIDPQIGETLHMHVQLPGASVQTAAEVRSTRVREDGVRVGLRFGALRREDETRLAQAIHRLERQLIRAARRPC</sequence>
<dbReference type="OrthoDB" id="5572581at2"/>
<name>A0A1I2JLB0_9GAMM</name>
<keyword evidence="6" id="KW-0969">Cilium</keyword>
<dbReference type="Gene3D" id="2.40.10.220">
    <property type="entry name" value="predicted glycosyltransferase like domains"/>
    <property type="match status" value="1"/>
</dbReference>
<keyword evidence="1" id="KW-0973">c-di-GMP</keyword>
<evidence type="ECO:0000313" key="7">
    <source>
        <dbReference type="Proteomes" id="UP000199771"/>
    </source>
</evidence>
<dbReference type="InterPro" id="IPR009926">
    <property type="entry name" value="T3SS_YcgR_PilZN"/>
</dbReference>
<dbReference type="InterPro" id="IPR012349">
    <property type="entry name" value="Split_barrel_FMN-bd"/>
</dbReference>
<evidence type="ECO:0000259" key="5">
    <source>
        <dbReference type="Pfam" id="PF07317"/>
    </source>
</evidence>
<reference evidence="6 7" key="1">
    <citation type="submission" date="2016-10" db="EMBL/GenBank/DDBJ databases">
        <authorList>
            <person name="de Groot N.N."/>
        </authorList>
    </citation>
    <scope>NUCLEOTIDE SEQUENCE [LARGE SCALE GENOMIC DNA]</scope>
    <source>
        <strain evidence="6 7">DSM 23609</strain>
    </source>
</reference>
<accession>A0A1I2JLB0</accession>
<evidence type="ECO:0000313" key="6">
    <source>
        <dbReference type="EMBL" id="SFF55364.1"/>
    </source>
</evidence>
<keyword evidence="7" id="KW-1185">Reference proteome</keyword>
<proteinExistence type="predicted"/>
<dbReference type="EMBL" id="FOOC01000008">
    <property type="protein sequence ID" value="SFF55364.1"/>
    <property type="molecule type" value="Genomic_DNA"/>
</dbReference>
<evidence type="ECO:0000259" key="4">
    <source>
        <dbReference type="Pfam" id="PF07238"/>
    </source>
</evidence>
<dbReference type="GO" id="GO:0035438">
    <property type="term" value="F:cyclic-di-GMP binding"/>
    <property type="evidence" value="ECO:0007669"/>
    <property type="project" value="InterPro"/>
</dbReference>
<evidence type="ECO:0000256" key="3">
    <source>
        <dbReference type="ARBA" id="ARBA00023143"/>
    </source>
</evidence>
<gene>
    <name evidence="6" type="ORF">SAMN04488120_10887</name>
</gene>
<dbReference type="RefSeq" id="WP_091534124.1">
    <property type="nucleotide sequence ID" value="NZ_FOOC01000008.1"/>
</dbReference>
<evidence type="ECO:0000256" key="1">
    <source>
        <dbReference type="ARBA" id="ARBA00022636"/>
    </source>
</evidence>
<keyword evidence="6" id="KW-0282">Flagellum</keyword>
<dbReference type="SUPFAM" id="SSF141371">
    <property type="entry name" value="PilZ domain-like"/>
    <property type="match status" value="1"/>
</dbReference>
<feature type="domain" description="Type III secretion system flagellar brake protein YcgR PilZN" evidence="5">
    <location>
        <begin position="19"/>
        <end position="120"/>
    </location>
</feature>
<dbReference type="InterPro" id="IPR009875">
    <property type="entry name" value="PilZ_domain"/>
</dbReference>
<dbReference type="STRING" id="1076937.SAMN04488120_10887"/>
<evidence type="ECO:0000256" key="2">
    <source>
        <dbReference type="ARBA" id="ARBA00022741"/>
    </source>
</evidence>
<dbReference type="Proteomes" id="UP000199771">
    <property type="component" value="Unassembled WGS sequence"/>
</dbReference>
<dbReference type="Gene3D" id="2.30.110.10">
    <property type="entry name" value="Electron Transport, Fmn-binding Protein, Chain A"/>
    <property type="match status" value="1"/>
</dbReference>
<dbReference type="AlphaFoldDB" id="A0A1I2JLB0"/>
<protein>
    <submittedName>
        <fullName evidence="6">C-di-GMP-binding flagellar brake protein YcgR, contains PilZNR and PilZ domains</fullName>
    </submittedName>
</protein>
<feature type="domain" description="PilZ" evidence="4">
    <location>
        <begin position="124"/>
        <end position="227"/>
    </location>
</feature>
<keyword evidence="6" id="KW-0966">Cell projection</keyword>
<dbReference type="Pfam" id="PF07317">
    <property type="entry name" value="PilZN"/>
    <property type="match status" value="1"/>
</dbReference>
<dbReference type="Pfam" id="PF07238">
    <property type="entry name" value="PilZ"/>
    <property type="match status" value="1"/>
</dbReference>
<organism evidence="6 7">
    <name type="scientific">Fontimonas thermophila</name>
    <dbReference type="NCBI Taxonomy" id="1076937"/>
    <lineage>
        <taxon>Bacteria</taxon>
        <taxon>Pseudomonadati</taxon>
        <taxon>Pseudomonadota</taxon>
        <taxon>Gammaproteobacteria</taxon>
        <taxon>Nevskiales</taxon>
        <taxon>Nevskiaceae</taxon>
        <taxon>Fontimonas</taxon>
    </lineage>
</organism>